<dbReference type="PANTHER" id="PTHR47074">
    <property type="entry name" value="BNAC02G40300D PROTEIN"/>
    <property type="match status" value="1"/>
</dbReference>
<name>A0A6A1WD52_9ROSI</name>
<organism evidence="2 3">
    <name type="scientific">Morella rubra</name>
    <name type="common">Chinese bayberry</name>
    <dbReference type="NCBI Taxonomy" id="262757"/>
    <lineage>
        <taxon>Eukaryota</taxon>
        <taxon>Viridiplantae</taxon>
        <taxon>Streptophyta</taxon>
        <taxon>Embryophyta</taxon>
        <taxon>Tracheophyta</taxon>
        <taxon>Spermatophyta</taxon>
        <taxon>Magnoliopsida</taxon>
        <taxon>eudicotyledons</taxon>
        <taxon>Gunneridae</taxon>
        <taxon>Pentapetalae</taxon>
        <taxon>rosids</taxon>
        <taxon>fabids</taxon>
        <taxon>Fagales</taxon>
        <taxon>Myricaceae</taxon>
        <taxon>Morella</taxon>
    </lineage>
</organism>
<protein>
    <recommendedName>
        <fullName evidence="1">RNase H type-1 domain-containing protein</fullName>
    </recommendedName>
</protein>
<dbReference type="SUPFAM" id="SSF53098">
    <property type="entry name" value="Ribonuclease H-like"/>
    <property type="match status" value="1"/>
</dbReference>
<proteinExistence type="predicted"/>
<dbReference type="InterPro" id="IPR052929">
    <property type="entry name" value="RNase_H-like_EbsB-rel"/>
</dbReference>
<dbReference type="Pfam" id="PF13456">
    <property type="entry name" value="RVT_3"/>
    <property type="match status" value="1"/>
</dbReference>
<accession>A0A6A1WD52</accession>
<dbReference type="GO" id="GO:0004523">
    <property type="term" value="F:RNA-DNA hybrid ribonuclease activity"/>
    <property type="evidence" value="ECO:0007669"/>
    <property type="project" value="InterPro"/>
</dbReference>
<evidence type="ECO:0000259" key="1">
    <source>
        <dbReference type="Pfam" id="PF13456"/>
    </source>
</evidence>
<dbReference type="EMBL" id="RXIC02000020">
    <property type="protein sequence ID" value="KAB1223111.1"/>
    <property type="molecule type" value="Genomic_DNA"/>
</dbReference>
<gene>
    <name evidence="2" type="ORF">CJ030_MR2G018730</name>
</gene>
<dbReference type="AlphaFoldDB" id="A0A6A1WD52"/>
<evidence type="ECO:0000313" key="3">
    <source>
        <dbReference type="Proteomes" id="UP000516437"/>
    </source>
</evidence>
<keyword evidence="3" id="KW-1185">Reference proteome</keyword>
<dbReference type="Proteomes" id="UP000516437">
    <property type="component" value="Chromosome 2"/>
</dbReference>
<evidence type="ECO:0000313" key="2">
    <source>
        <dbReference type="EMBL" id="KAB1223111.1"/>
    </source>
</evidence>
<dbReference type="InterPro" id="IPR002156">
    <property type="entry name" value="RNaseH_domain"/>
</dbReference>
<dbReference type="InterPro" id="IPR036397">
    <property type="entry name" value="RNaseH_sf"/>
</dbReference>
<comment type="caution">
    <text evidence="2">The sequence shown here is derived from an EMBL/GenBank/DDBJ whole genome shotgun (WGS) entry which is preliminary data.</text>
</comment>
<sequence length="161" mass="17598">MALIIVSLLMLPFVLYFLHVRMFNSNGEILRAWSKIYDNIDPLIGEAEATLLALSKASDLKLTNLMLLDDCATVIESILLSQLGGPSCDSLLPWKIASIILSLHQFILGISFFSSSKIPRAENSAAHSLAAWMAAHSVSGDIPVSFLLNRGLWKYNGAKPP</sequence>
<feature type="domain" description="RNase H type-1" evidence="1">
    <location>
        <begin position="23"/>
        <end position="132"/>
    </location>
</feature>
<dbReference type="GO" id="GO:0003676">
    <property type="term" value="F:nucleic acid binding"/>
    <property type="evidence" value="ECO:0007669"/>
    <property type="project" value="InterPro"/>
</dbReference>
<reference evidence="2 3" key="1">
    <citation type="journal article" date="2019" name="Plant Biotechnol. J.">
        <title>The red bayberry genome and genetic basis of sex determination.</title>
        <authorList>
            <person name="Jia H.M."/>
            <person name="Jia H.J."/>
            <person name="Cai Q.L."/>
            <person name="Wang Y."/>
            <person name="Zhao H.B."/>
            <person name="Yang W.F."/>
            <person name="Wang G.Y."/>
            <person name="Li Y.H."/>
            <person name="Zhan D.L."/>
            <person name="Shen Y.T."/>
            <person name="Niu Q.F."/>
            <person name="Chang L."/>
            <person name="Qiu J."/>
            <person name="Zhao L."/>
            <person name="Xie H.B."/>
            <person name="Fu W.Y."/>
            <person name="Jin J."/>
            <person name="Li X.W."/>
            <person name="Jiao Y."/>
            <person name="Zhou C.C."/>
            <person name="Tu T."/>
            <person name="Chai C.Y."/>
            <person name="Gao J.L."/>
            <person name="Fan L.J."/>
            <person name="van de Weg E."/>
            <person name="Wang J.Y."/>
            <person name="Gao Z.S."/>
        </authorList>
    </citation>
    <scope>NUCLEOTIDE SEQUENCE [LARGE SCALE GENOMIC DNA]</scope>
    <source>
        <tissue evidence="2">Leaves</tissue>
    </source>
</reference>
<dbReference type="Gene3D" id="3.30.420.10">
    <property type="entry name" value="Ribonuclease H-like superfamily/Ribonuclease H"/>
    <property type="match status" value="1"/>
</dbReference>
<dbReference type="PANTHER" id="PTHR47074:SF11">
    <property type="entry name" value="REVERSE TRANSCRIPTASE-LIKE PROTEIN"/>
    <property type="match status" value="1"/>
</dbReference>
<dbReference type="InterPro" id="IPR012337">
    <property type="entry name" value="RNaseH-like_sf"/>
</dbReference>